<dbReference type="Pfam" id="PF00067">
    <property type="entry name" value="p450"/>
    <property type="match status" value="1"/>
</dbReference>
<proteinExistence type="inferred from homology"/>
<comment type="cofactor">
    <cofactor evidence="1">
        <name>heme</name>
        <dbReference type="ChEBI" id="CHEBI:30413"/>
    </cofactor>
</comment>
<dbReference type="PRINTS" id="PR00385">
    <property type="entry name" value="P450"/>
</dbReference>
<comment type="caution">
    <text evidence="3">The sequence shown here is derived from an EMBL/GenBank/DDBJ whole genome shotgun (WGS) entry which is preliminary data.</text>
</comment>
<name>A0A8T3BYA4_DENNO</name>
<dbReference type="Gene3D" id="1.10.630.10">
    <property type="entry name" value="Cytochrome P450"/>
    <property type="match status" value="1"/>
</dbReference>
<dbReference type="SUPFAM" id="SSF48264">
    <property type="entry name" value="Cytochrome P450"/>
    <property type="match status" value="1"/>
</dbReference>
<dbReference type="GO" id="GO:0020037">
    <property type="term" value="F:heme binding"/>
    <property type="evidence" value="ECO:0007669"/>
    <property type="project" value="InterPro"/>
</dbReference>
<accession>A0A8T3BYA4</accession>
<protein>
    <recommendedName>
        <fullName evidence="5">Cytochrome P450</fullName>
    </recommendedName>
</protein>
<dbReference type="EMBL" id="JAGYWB010000004">
    <property type="protein sequence ID" value="KAI0524239.1"/>
    <property type="molecule type" value="Genomic_DNA"/>
</dbReference>
<keyword evidence="2" id="KW-0503">Monooxygenase</keyword>
<dbReference type="InterPro" id="IPR001128">
    <property type="entry name" value="Cyt_P450"/>
</dbReference>
<dbReference type="Proteomes" id="UP000829196">
    <property type="component" value="Unassembled WGS sequence"/>
</dbReference>
<feature type="binding site" description="axial binding residue" evidence="1">
    <location>
        <position position="497"/>
    </location>
    <ligand>
        <name>heme</name>
        <dbReference type="ChEBI" id="CHEBI:30413"/>
    </ligand>
    <ligandPart>
        <name>Fe</name>
        <dbReference type="ChEBI" id="CHEBI:18248"/>
    </ligandPart>
</feature>
<dbReference type="GO" id="GO:0016705">
    <property type="term" value="F:oxidoreductase activity, acting on paired donors, with incorporation or reduction of molecular oxygen"/>
    <property type="evidence" value="ECO:0007669"/>
    <property type="project" value="InterPro"/>
</dbReference>
<dbReference type="InterPro" id="IPR036396">
    <property type="entry name" value="Cyt_P450_sf"/>
</dbReference>
<evidence type="ECO:0000313" key="4">
    <source>
        <dbReference type="Proteomes" id="UP000829196"/>
    </source>
</evidence>
<keyword evidence="1 2" id="KW-0349">Heme</keyword>
<dbReference type="InterPro" id="IPR017972">
    <property type="entry name" value="Cyt_P450_CS"/>
</dbReference>
<dbReference type="InterPro" id="IPR002401">
    <property type="entry name" value="Cyt_P450_E_grp-I"/>
</dbReference>
<keyword evidence="4" id="KW-1185">Reference proteome</keyword>
<dbReference type="PANTHER" id="PTHR24301:SF2">
    <property type="entry name" value="THROMBOXANE-A SYNTHASE"/>
    <property type="match status" value="1"/>
</dbReference>
<comment type="similarity">
    <text evidence="2">Belongs to the cytochrome P450 family.</text>
</comment>
<dbReference type="GO" id="GO:0004497">
    <property type="term" value="F:monooxygenase activity"/>
    <property type="evidence" value="ECO:0007669"/>
    <property type="project" value="UniProtKB-KW"/>
</dbReference>
<keyword evidence="1 2" id="KW-0408">Iron</keyword>
<keyword evidence="2" id="KW-0560">Oxidoreductase</keyword>
<dbReference type="AlphaFoldDB" id="A0A8T3BYA4"/>
<evidence type="ECO:0000256" key="1">
    <source>
        <dbReference type="PIRSR" id="PIRSR602401-1"/>
    </source>
</evidence>
<dbReference type="PANTHER" id="PTHR24301">
    <property type="entry name" value="THROMBOXANE-A SYNTHASE"/>
    <property type="match status" value="1"/>
</dbReference>
<dbReference type="PRINTS" id="PR00463">
    <property type="entry name" value="EP450I"/>
</dbReference>
<gene>
    <name evidence="3" type="ORF">KFK09_003604</name>
</gene>
<organism evidence="3 4">
    <name type="scientific">Dendrobium nobile</name>
    <name type="common">Orchid</name>
    <dbReference type="NCBI Taxonomy" id="94219"/>
    <lineage>
        <taxon>Eukaryota</taxon>
        <taxon>Viridiplantae</taxon>
        <taxon>Streptophyta</taxon>
        <taxon>Embryophyta</taxon>
        <taxon>Tracheophyta</taxon>
        <taxon>Spermatophyta</taxon>
        <taxon>Magnoliopsida</taxon>
        <taxon>Liliopsida</taxon>
        <taxon>Asparagales</taxon>
        <taxon>Orchidaceae</taxon>
        <taxon>Epidendroideae</taxon>
        <taxon>Malaxideae</taxon>
        <taxon>Dendrobiinae</taxon>
        <taxon>Dendrobium</taxon>
    </lineage>
</organism>
<keyword evidence="1 2" id="KW-0479">Metal-binding</keyword>
<dbReference type="OrthoDB" id="1470350at2759"/>
<evidence type="ECO:0000313" key="3">
    <source>
        <dbReference type="EMBL" id="KAI0524239.1"/>
    </source>
</evidence>
<dbReference type="GO" id="GO:0005506">
    <property type="term" value="F:iron ion binding"/>
    <property type="evidence" value="ECO:0007669"/>
    <property type="project" value="InterPro"/>
</dbReference>
<evidence type="ECO:0008006" key="5">
    <source>
        <dbReference type="Google" id="ProtNLM"/>
    </source>
</evidence>
<dbReference type="SMR" id="A0A8T3BYA4"/>
<dbReference type="PROSITE" id="PS00086">
    <property type="entry name" value="CYTOCHROME_P450"/>
    <property type="match status" value="1"/>
</dbReference>
<reference evidence="3" key="1">
    <citation type="journal article" date="2022" name="Front. Genet.">
        <title>Chromosome-Scale Assembly of the Dendrobium nobile Genome Provides Insights Into the Molecular Mechanism of the Biosynthesis of the Medicinal Active Ingredient of Dendrobium.</title>
        <authorList>
            <person name="Xu Q."/>
            <person name="Niu S.-C."/>
            <person name="Li K.-L."/>
            <person name="Zheng P.-J."/>
            <person name="Zhang X.-J."/>
            <person name="Jia Y."/>
            <person name="Liu Y."/>
            <person name="Niu Y.-X."/>
            <person name="Yu L.-H."/>
            <person name="Chen D.-F."/>
            <person name="Zhang G.-Q."/>
        </authorList>
    </citation>
    <scope>NUCLEOTIDE SEQUENCE</scope>
    <source>
        <tissue evidence="3">Leaf</tissue>
    </source>
</reference>
<sequence length="553" mass="63099">MHYHLPLLSSQSQTLTNMQTSFLSFITEYLPHISTSIALLAVFLAYLYTPYWSLRSVPRPPPLPLVGHLPLFAKHGPQLFTILANRYGPIYRFHMGRQVIVIVASPELCYEVGIKKFKSINRRSIPPPIAGSPLHQKGLFFTRDYSKWTAMRNTIISLYQPSHLASLIPTMQSYIESATSFLSKSQEEGNDIIFSDLSLKLATDVIAQAAFGFDFGLLRNQSPSYSNNNNNNNNNNEVSEFIKEHIYSTTSLKMDLSGSFSIILALLIPILQEPFRQVLKRIPWTADYKIERTNSKLSKKLDSIVAQREREKERGRKNFLSAILCKREDQEGEHSIRKLDFISSDYISSLAYEHLLAGSTTTSFTLSCVIYLVSKHEEVEKKLLREIDEFGPSDLLPTADDLQHKFPYLDLVVKEAMRLYTVSPLIARETNQQVDIGGYLLPKGTWVWLAPGVLAMDPKHFPDPHLFRPERFDPTGEEEKMRHAHAHIPFGLGPRACIGQKFSLQEIKLTVIHLYRNYIFRHSSKMESPLQFQFGIVVNFKHGVKLQAIKRSG</sequence>
<evidence type="ECO:0000256" key="2">
    <source>
        <dbReference type="RuleBase" id="RU000461"/>
    </source>
</evidence>